<dbReference type="EMBL" id="LAZR01062868">
    <property type="protein sequence ID" value="KKK60638.1"/>
    <property type="molecule type" value="Genomic_DNA"/>
</dbReference>
<accession>A0A0F8WVC8</accession>
<organism evidence="1">
    <name type="scientific">marine sediment metagenome</name>
    <dbReference type="NCBI Taxonomy" id="412755"/>
    <lineage>
        <taxon>unclassified sequences</taxon>
        <taxon>metagenomes</taxon>
        <taxon>ecological metagenomes</taxon>
    </lineage>
</organism>
<protein>
    <submittedName>
        <fullName evidence="1">Uncharacterized protein</fullName>
    </submittedName>
</protein>
<gene>
    <name evidence="1" type="ORF">LCGC14_3022330</name>
</gene>
<proteinExistence type="predicted"/>
<dbReference type="AlphaFoldDB" id="A0A0F8WVC8"/>
<evidence type="ECO:0000313" key="1">
    <source>
        <dbReference type="EMBL" id="KKK60638.1"/>
    </source>
</evidence>
<feature type="non-terminal residue" evidence="1">
    <location>
        <position position="52"/>
    </location>
</feature>
<sequence length="52" mass="6128">MSDYYQIPAAMTPPVEAILDRRIEDLKAKYPKQKYQRRISRARFLLAASMLL</sequence>
<name>A0A0F8WVC8_9ZZZZ</name>
<reference evidence="1" key="1">
    <citation type="journal article" date="2015" name="Nature">
        <title>Complex archaea that bridge the gap between prokaryotes and eukaryotes.</title>
        <authorList>
            <person name="Spang A."/>
            <person name="Saw J.H."/>
            <person name="Jorgensen S.L."/>
            <person name="Zaremba-Niedzwiedzka K."/>
            <person name="Martijn J."/>
            <person name="Lind A.E."/>
            <person name="van Eijk R."/>
            <person name="Schleper C."/>
            <person name="Guy L."/>
            <person name="Ettema T.J."/>
        </authorList>
    </citation>
    <scope>NUCLEOTIDE SEQUENCE</scope>
</reference>
<comment type="caution">
    <text evidence="1">The sequence shown here is derived from an EMBL/GenBank/DDBJ whole genome shotgun (WGS) entry which is preliminary data.</text>
</comment>